<keyword evidence="2" id="KW-1185">Reference proteome</keyword>
<organism evidence="1 2">
    <name type="scientific">Cyclocybe aegerita</name>
    <name type="common">Black poplar mushroom</name>
    <name type="synonym">Agrocybe aegerita</name>
    <dbReference type="NCBI Taxonomy" id="1973307"/>
    <lineage>
        <taxon>Eukaryota</taxon>
        <taxon>Fungi</taxon>
        <taxon>Dikarya</taxon>
        <taxon>Basidiomycota</taxon>
        <taxon>Agaricomycotina</taxon>
        <taxon>Agaricomycetes</taxon>
        <taxon>Agaricomycetidae</taxon>
        <taxon>Agaricales</taxon>
        <taxon>Agaricineae</taxon>
        <taxon>Bolbitiaceae</taxon>
        <taxon>Cyclocybe</taxon>
    </lineage>
</organism>
<evidence type="ECO:0000313" key="1">
    <source>
        <dbReference type="EMBL" id="CAA7264909.1"/>
    </source>
</evidence>
<dbReference type="OrthoDB" id="2882842at2759"/>
<gene>
    <name evidence="1" type="ORF">AAE3_LOCUS7057</name>
</gene>
<sequence>MSTPGNTTQSITKIKLSLVAPPLIVTIPVNGDNGNDDKFRHSGRRILSIDLAENIGPIYSSNHPDPILPPRQKPSPEDQYAQLYELDYDPTPYGNPDKGTGIYATMLLPPDLPGNREANKKGDELRNEKIVRDIRKVVQDDMKLPPGERIDTVVLDPEPWTMHLAALDGLSPKHLRVRAGFEESIDLYALTVLLNPWTELESLLLDSECMGWGMHTSSNGPDADNGGFEANYPNIIKQIKTLTLYYCCGFNFQADNLPEKLLHLKIAENDAMRMFVCACTNIPSFMERVETVYIGSTVGCDTSDPGLFKQHLVRCTNVRDLTLVMGGRQNTDLGLAKFIPASVERFAFHCSTSDRMLEDLDEWLECAADPAWLPALQSFIMKTDGEEVTSLSKDKKKAALEPSKAIAFGRKIKAITNALRTRGVTIEDIRQAVD</sequence>
<reference evidence="1 2" key="1">
    <citation type="submission" date="2020-01" db="EMBL/GenBank/DDBJ databases">
        <authorList>
            <person name="Gupta K D."/>
        </authorList>
    </citation>
    <scope>NUCLEOTIDE SEQUENCE [LARGE SCALE GENOMIC DNA]</scope>
</reference>
<accession>A0A8S0VRV3</accession>
<protein>
    <submittedName>
        <fullName evidence="1">Uncharacterized protein</fullName>
    </submittedName>
</protein>
<dbReference type="Proteomes" id="UP000467700">
    <property type="component" value="Unassembled WGS sequence"/>
</dbReference>
<evidence type="ECO:0000313" key="2">
    <source>
        <dbReference type="Proteomes" id="UP000467700"/>
    </source>
</evidence>
<dbReference type="EMBL" id="CACVBS010000046">
    <property type="protein sequence ID" value="CAA7264909.1"/>
    <property type="molecule type" value="Genomic_DNA"/>
</dbReference>
<dbReference type="AlphaFoldDB" id="A0A8S0VRV3"/>
<proteinExistence type="predicted"/>
<name>A0A8S0VRV3_CYCAE</name>
<comment type="caution">
    <text evidence="1">The sequence shown here is derived from an EMBL/GenBank/DDBJ whole genome shotgun (WGS) entry which is preliminary data.</text>
</comment>